<accession>A0ABR7GQS2</accession>
<dbReference type="PANTHER" id="PTHR32182:SF0">
    <property type="entry name" value="DNA REPLICATION AND REPAIR PROTEIN RECF"/>
    <property type="match status" value="1"/>
</dbReference>
<dbReference type="RefSeq" id="WP_186970717.1">
    <property type="nucleotide sequence ID" value="NZ_JACOPK010000013.1"/>
</dbReference>
<comment type="caution">
    <text evidence="2">The sequence shown here is derived from an EMBL/GenBank/DDBJ whole genome shotgun (WGS) entry which is preliminary data.</text>
</comment>
<dbReference type="EMBL" id="JACOPK010000013">
    <property type="protein sequence ID" value="MBC5696657.1"/>
    <property type="molecule type" value="Genomic_DNA"/>
</dbReference>
<dbReference type="Proteomes" id="UP000641741">
    <property type="component" value="Unassembled WGS sequence"/>
</dbReference>
<dbReference type="PANTHER" id="PTHR32182">
    <property type="entry name" value="DNA REPLICATION AND REPAIR PROTEIN RECF"/>
    <property type="match status" value="1"/>
</dbReference>
<gene>
    <name evidence="2" type="ORF">H8S02_12045</name>
</gene>
<evidence type="ECO:0000313" key="2">
    <source>
        <dbReference type="EMBL" id="MBC5696657.1"/>
    </source>
</evidence>
<dbReference type="InterPro" id="IPR027417">
    <property type="entry name" value="P-loop_NTPase"/>
</dbReference>
<reference evidence="2 3" key="1">
    <citation type="submission" date="2020-08" db="EMBL/GenBank/DDBJ databases">
        <title>Genome public.</title>
        <authorList>
            <person name="Liu C."/>
            <person name="Sun Q."/>
        </authorList>
    </citation>
    <scope>NUCLEOTIDE SEQUENCE [LARGE SCALE GENOMIC DNA]</scope>
    <source>
        <strain evidence="2 3">M2</strain>
    </source>
</reference>
<dbReference type="InterPro" id="IPR026866">
    <property type="entry name" value="CR006_AAA"/>
</dbReference>
<proteinExistence type="predicted"/>
<protein>
    <submittedName>
        <fullName evidence="2">AAA family ATPase</fullName>
    </submittedName>
</protein>
<feature type="domain" description="Protein CR006 P-loop" evidence="1">
    <location>
        <begin position="337"/>
        <end position="493"/>
    </location>
</feature>
<evidence type="ECO:0000259" key="1">
    <source>
        <dbReference type="Pfam" id="PF13166"/>
    </source>
</evidence>
<keyword evidence="3" id="KW-1185">Reference proteome</keyword>
<dbReference type="Gene3D" id="3.40.50.300">
    <property type="entry name" value="P-loop containing nucleotide triphosphate hydrolases"/>
    <property type="match status" value="1"/>
</dbReference>
<evidence type="ECO:0000313" key="3">
    <source>
        <dbReference type="Proteomes" id="UP000641741"/>
    </source>
</evidence>
<organism evidence="2 3">
    <name type="scientific">Agathobaculum hominis</name>
    <dbReference type="NCBI Taxonomy" id="2763014"/>
    <lineage>
        <taxon>Bacteria</taxon>
        <taxon>Bacillati</taxon>
        <taxon>Bacillota</taxon>
        <taxon>Clostridia</taxon>
        <taxon>Eubacteriales</taxon>
        <taxon>Butyricicoccaceae</taxon>
        <taxon>Agathobaculum</taxon>
    </lineage>
</organism>
<dbReference type="SUPFAM" id="SSF52540">
    <property type="entry name" value="P-loop containing nucleoside triphosphate hydrolases"/>
    <property type="match status" value="1"/>
</dbReference>
<dbReference type="Pfam" id="PF13166">
    <property type="entry name" value="AAA_13"/>
    <property type="match status" value="1"/>
</dbReference>
<name>A0ABR7GQS2_9FIRM</name>
<sequence length="707" mass="81183">MHIQIENCNVIDSGSIDIETHKLNIKYAINGTGKSTIAKAIQAKVTDNEDGLKQLLPFRYEDNADEHQPSIVGLEDVHSIQIFNEDYVNQYVYQPDELIKDSFAIFVKTPDYDRNMEEITQLLERISQTFQSHPELDQLIQTLNQFIFGFGKATQRGLSAASPLMKGLGKGNMIHNIPQGLESYAPYLQHTEGAKNVAWIKWQLSGNDYLEMADQCPYCAGSIETTREKITRVRNVYDAKSIEHLDHLIEVYTALMPYLPENAQQQLQTILNNAANITDDQKHFLQAVKNDVDCLYQKLCNLKSTGFHNLKDVSQIENTLRNKKIDLPNYANLNSDLMRSKIDVLNATIDGVLARIIELRIKISHQNTLIQNIISKNQKEINDFLRYAGYHYTVSIEESEGKNYRLLLHYEDHREAINAVQTHLSYGERNALALLLFMYSIKRETPDLVILDDPISSFDGNKKFAIVNMLFKDPGYLREKTVLLLTHEFGTVVDMVHTMKRNFGAVSTAAFLSTRNGVLQEQQIHADDIKAYPAIAEKNIAESNDPLNKLIYLRRLMEFENNKNDAWQLLSNVFHVGDGTREIPRKCVGNGIGNPMTPDEIQKGTEDIKSYIPDFDYQTAYQRMENRNLLITLYDSTKANYEKLQIYRLIFIGRAMNVVVQKFVNETYHVENNYMFQLDPRIYDTVPQYIVDVCDQAINELREVQHA</sequence>